<feature type="signal peptide" evidence="2">
    <location>
        <begin position="1"/>
        <end position="25"/>
    </location>
</feature>
<feature type="region of interest" description="Disordered" evidence="1">
    <location>
        <begin position="152"/>
        <end position="173"/>
    </location>
</feature>
<reference evidence="3 4" key="1">
    <citation type="journal article" date="2022" name="bioRxiv">
        <title>Genomics of Preaxostyla Flagellates Illuminates Evolutionary Transitions and the Path Towards Mitochondrial Loss.</title>
        <authorList>
            <person name="Novak L.V.F."/>
            <person name="Treitli S.C."/>
            <person name="Pyrih J."/>
            <person name="Halakuc P."/>
            <person name="Pipaliya S.V."/>
            <person name="Vacek V."/>
            <person name="Brzon O."/>
            <person name="Soukal P."/>
            <person name="Eme L."/>
            <person name="Dacks J.B."/>
            <person name="Karnkowska A."/>
            <person name="Elias M."/>
            <person name="Hampl V."/>
        </authorList>
    </citation>
    <scope>NUCLEOTIDE SEQUENCE [LARGE SCALE GENOMIC DNA]</scope>
    <source>
        <strain evidence="3">NAU3</strain>
        <tissue evidence="3">Gut</tissue>
    </source>
</reference>
<evidence type="ECO:0000256" key="1">
    <source>
        <dbReference type="SAM" id="MobiDB-lite"/>
    </source>
</evidence>
<proteinExistence type="predicted"/>
<evidence type="ECO:0000313" key="4">
    <source>
        <dbReference type="Proteomes" id="UP001281761"/>
    </source>
</evidence>
<dbReference type="Proteomes" id="UP001281761">
    <property type="component" value="Unassembled WGS sequence"/>
</dbReference>
<gene>
    <name evidence="3" type="ORF">BLNAU_9943</name>
</gene>
<feature type="compositionally biased region" description="Pro residues" evidence="1">
    <location>
        <begin position="100"/>
        <end position="116"/>
    </location>
</feature>
<feature type="chain" id="PRO_5047247491" evidence="2">
    <location>
        <begin position="26"/>
        <end position="173"/>
    </location>
</feature>
<accession>A0ABQ9XU57</accession>
<organism evidence="3 4">
    <name type="scientific">Blattamonas nauphoetae</name>
    <dbReference type="NCBI Taxonomy" id="2049346"/>
    <lineage>
        <taxon>Eukaryota</taxon>
        <taxon>Metamonada</taxon>
        <taxon>Preaxostyla</taxon>
        <taxon>Oxymonadida</taxon>
        <taxon>Blattamonas</taxon>
    </lineage>
</organism>
<dbReference type="EMBL" id="JARBJD010000071">
    <property type="protein sequence ID" value="KAK2955012.1"/>
    <property type="molecule type" value="Genomic_DNA"/>
</dbReference>
<keyword evidence="2" id="KW-0732">Signal</keyword>
<name>A0ABQ9XU57_9EUKA</name>
<evidence type="ECO:0000256" key="2">
    <source>
        <dbReference type="SAM" id="SignalP"/>
    </source>
</evidence>
<feature type="region of interest" description="Disordered" evidence="1">
    <location>
        <begin position="95"/>
        <end position="116"/>
    </location>
</feature>
<evidence type="ECO:0000313" key="3">
    <source>
        <dbReference type="EMBL" id="KAK2955012.1"/>
    </source>
</evidence>
<keyword evidence="4" id="KW-1185">Reference proteome</keyword>
<comment type="caution">
    <text evidence="3">The sequence shown here is derived from an EMBL/GenBank/DDBJ whole genome shotgun (WGS) entry which is preliminary data.</text>
</comment>
<sequence>MVATLSFSFAPAFALLLCGSQCVDQSMDGDDWWEIVIDELGFQKPFVSLSTFRDSLAHQLTLPQTIRKESEDLIADFIAVLDPCSIAIHTLPLPSASASPSPPTPSHSPLPLPHHPHPPTPLYLSLTSLGVVHADRRFSSLSPTIPQLMTSCPVTRPKANPNRARGKDEIAVG</sequence>
<protein>
    <submittedName>
        <fullName evidence="3">Uncharacterized protein</fullName>
    </submittedName>
</protein>